<dbReference type="PANTHER" id="PTHR48012">
    <property type="entry name" value="STERILE20-LIKE KINASE, ISOFORM B-RELATED"/>
    <property type="match status" value="1"/>
</dbReference>
<comment type="similarity">
    <text evidence="1">Belongs to the protein kinase superfamily. STE Ser/Thr protein kinase family. STE20 subfamily.</text>
</comment>
<dbReference type="Proteomes" id="UP000887575">
    <property type="component" value="Unassembled WGS sequence"/>
</dbReference>
<sequence>MPERDRPLLRKMHSTIQEESDDENGGFDGNDDDENEEIRRRGKEKEPRKFSPPKTLNLHGKMKSLPIPAPTYSRQLRLLTPIPASPASSASSIDSSHFTYTNHFPHLFTEEKMKEMRKIGPLSEGRSRFGDVSKYVENESMRVWTGAKRKENTQQWAPGQKAAFLREMEEMANLVHSRIARLYGFYIGPEEIISFRDYSPMGTVEDQMHRNGALSVKSALSYMKDLLEGLQFCHNNQPRVLHRNIKASNLLLRTDNHVLLCDFGIENIEHLKNEVNVEKKEERKVSTSSLTIEKPKYVPSTSEISHFRRTLLATAPEILERIFDESAYTEAADIWASGCVLVEMLTLKPPLTDSFNHLDDLALHEELISFSRNNQLNVSPQNLLSERKDECREVYNLLKTMMEIDEDRRPSASQLLLEEEFSEINEVRITIPSSLPTPPLASRKAPHLKVKVPTIEEISKALEKKGSDTKSDSKKSQESTELDGNKMEKGKWTNEDTTECSKILRWYGSRCLLFLSLLFKWMGVVLLSALSLAFVAYVVFNAIFLIYKAIGIVCQCKLNEGFIVLIALILLPILILLTTLCCNNSIEKYKQAKADGSLEKCSYVKKAPKDDIILCGMLVLQGTNGRSKKRSNESLARRKNAESTQHDQTSMTQALRLQSGFAMGVSKLA</sequence>
<dbReference type="SUPFAM" id="SSF56112">
    <property type="entry name" value="Protein kinase-like (PK-like)"/>
    <property type="match status" value="1"/>
</dbReference>
<dbReference type="AlphaFoldDB" id="A0AAF3FET3"/>
<evidence type="ECO:0000313" key="7">
    <source>
        <dbReference type="Proteomes" id="UP000887575"/>
    </source>
</evidence>
<keyword evidence="3" id="KW-0067">ATP-binding</keyword>
<feature type="region of interest" description="Disordered" evidence="4">
    <location>
        <begin position="463"/>
        <end position="492"/>
    </location>
</feature>
<feature type="transmembrane region" description="Helical" evidence="5">
    <location>
        <begin position="561"/>
        <end position="580"/>
    </location>
</feature>
<dbReference type="InterPro" id="IPR050629">
    <property type="entry name" value="STE20/SPS1-PAK"/>
</dbReference>
<dbReference type="PROSITE" id="PS50011">
    <property type="entry name" value="PROTEIN_KINASE_DOM"/>
    <property type="match status" value="1"/>
</dbReference>
<dbReference type="PANTHER" id="PTHR48012:SF4">
    <property type="entry name" value="MITOGEN-ACTIVATED PROTEIN KINASE KINASE KINASE A"/>
    <property type="match status" value="1"/>
</dbReference>
<feature type="region of interest" description="Disordered" evidence="4">
    <location>
        <begin position="624"/>
        <end position="652"/>
    </location>
</feature>
<evidence type="ECO:0000256" key="1">
    <source>
        <dbReference type="ARBA" id="ARBA00008874"/>
    </source>
</evidence>
<dbReference type="Pfam" id="PF00069">
    <property type="entry name" value="Pkinase"/>
    <property type="match status" value="1"/>
</dbReference>
<dbReference type="InterPro" id="IPR011009">
    <property type="entry name" value="Kinase-like_dom_sf"/>
</dbReference>
<dbReference type="InterPro" id="IPR000719">
    <property type="entry name" value="Prot_kinase_dom"/>
</dbReference>
<keyword evidence="5" id="KW-1133">Transmembrane helix</keyword>
<organism evidence="7 8">
    <name type="scientific">Mesorhabditis belari</name>
    <dbReference type="NCBI Taxonomy" id="2138241"/>
    <lineage>
        <taxon>Eukaryota</taxon>
        <taxon>Metazoa</taxon>
        <taxon>Ecdysozoa</taxon>
        <taxon>Nematoda</taxon>
        <taxon>Chromadorea</taxon>
        <taxon>Rhabditida</taxon>
        <taxon>Rhabditina</taxon>
        <taxon>Rhabditomorpha</taxon>
        <taxon>Rhabditoidea</taxon>
        <taxon>Rhabditidae</taxon>
        <taxon>Mesorhabditinae</taxon>
        <taxon>Mesorhabditis</taxon>
    </lineage>
</organism>
<reference evidence="8" key="1">
    <citation type="submission" date="2024-02" db="UniProtKB">
        <authorList>
            <consortium name="WormBaseParasite"/>
        </authorList>
    </citation>
    <scope>IDENTIFICATION</scope>
</reference>
<feature type="compositionally biased region" description="Basic and acidic residues" evidence="4">
    <location>
        <begin position="37"/>
        <end position="49"/>
    </location>
</feature>
<evidence type="ECO:0000256" key="5">
    <source>
        <dbReference type="SAM" id="Phobius"/>
    </source>
</evidence>
<evidence type="ECO:0000256" key="4">
    <source>
        <dbReference type="SAM" id="MobiDB-lite"/>
    </source>
</evidence>
<accession>A0AAF3FET3</accession>
<dbReference type="Gene3D" id="1.10.510.10">
    <property type="entry name" value="Transferase(Phosphotransferase) domain 1"/>
    <property type="match status" value="1"/>
</dbReference>
<keyword evidence="7" id="KW-1185">Reference proteome</keyword>
<feature type="compositionally biased region" description="Basic and acidic residues" evidence="4">
    <location>
        <begin position="630"/>
        <end position="645"/>
    </location>
</feature>
<feature type="region of interest" description="Disordered" evidence="4">
    <location>
        <begin position="1"/>
        <end position="63"/>
    </location>
</feature>
<dbReference type="GO" id="GO:0005737">
    <property type="term" value="C:cytoplasm"/>
    <property type="evidence" value="ECO:0007669"/>
    <property type="project" value="TreeGrafter"/>
</dbReference>
<keyword evidence="2" id="KW-0547">Nucleotide-binding</keyword>
<evidence type="ECO:0000259" key="6">
    <source>
        <dbReference type="PROSITE" id="PS50011"/>
    </source>
</evidence>
<dbReference type="GO" id="GO:0005524">
    <property type="term" value="F:ATP binding"/>
    <property type="evidence" value="ECO:0007669"/>
    <property type="project" value="UniProtKB-KW"/>
</dbReference>
<dbReference type="WBParaSite" id="MBELARI_LOCUS5382">
    <property type="protein sequence ID" value="MBELARI_LOCUS5382"/>
    <property type="gene ID" value="MBELARI_LOCUS5382"/>
</dbReference>
<feature type="compositionally biased region" description="Acidic residues" evidence="4">
    <location>
        <begin position="18"/>
        <end position="36"/>
    </location>
</feature>
<evidence type="ECO:0000313" key="8">
    <source>
        <dbReference type="WBParaSite" id="MBELARI_LOCUS5382"/>
    </source>
</evidence>
<feature type="domain" description="Protein kinase" evidence="6">
    <location>
        <begin position="113"/>
        <end position="421"/>
    </location>
</feature>
<feature type="transmembrane region" description="Helical" evidence="5">
    <location>
        <begin position="534"/>
        <end position="554"/>
    </location>
</feature>
<proteinExistence type="inferred from homology"/>
<name>A0AAF3FET3_9BILA</name>
<evidence type="ECO:0000256" key="3">
    <source>
        <dbReference type="ARBA" id="ARBA00022840"/>
    </source>
</evidence>
<evidence type="ECO:0000256" key="2">
    <source>
        <dbReference type="ARBA" id="ARBA00022741"/>
    </source>
</evidence>
<protein>
    <submittedName>
        <fullName evidence="8">Protein kinase domain-containing protein</fullName>
    </submittedName>
</protein>
<keyword evidence="5" id="KW-0472">Membrane</keyword>
<dbReference type="GO" id="GO:0004674">
    <property type="term" value="F:protein serine/threonine kinase activity"/>
    <property type="evidence" value="ECO:0007669"/>
    <property type="project" value="TreeGrafter"/>
</dbReference>
<keyword evidence="5" id="KW-0812">Transmembrane</keyword>